<dbReference type="Proteomes" id="UP001365128">
    <property type="component" value="Unassembled WGS sequence"/>
</dbReference>
<dbReference type="EMBL" id="JBBPDW010000050">
    <property type="protein sequence ID" value="KAK7532638.1"/>
    <property type="molecule type" value="Genomic_DNA"/>
</dbReference>
<name>A0ABR1LDF0_9PEZI</name>
<evidence type="ECO:0000313" key="2">
    <source>
        <dbReference type="Proteomes" id="UP001365128"/>
    </source>
</evidence>
<protein>
    <recommendedName>
        <fullName evidence="3">Secreted protein</fullName>
    </recommendedName>
</protein>
<evidence type="ECO:0000313" key="1">
    <source>
        <dbReference type="EMBL" id="KAK7532638.1"/>
    </source>
</evidence>
<reference evidence="1 2" key="1">
    <citation type="submission" date="2024-04" db="EMBL/GenBank/DDBJ databases">
        <title>Phyllosticta paracitricarpa is synonymous to the EU quarantine fungus P. citricarpa based on phylogenomic analyses.</title>
        <authorList>
            <consortium name="Lawrence Berkeley National Laboratory"/>
            <person name="Van Ingen-Buijs V.A."/>
            <person name="Van Westerhoven A.C."/>
            <person name="Haridas S."/>
            <person name="Skiadas P."/>
            <person name="Martin F."/>
            <person name="Groenewald J.Z."/>
            <person name="Crous P.W."/>
            <person name="Seidl M.F."/>
        </authorList>
    </citation>
    <scope>NUCLEOTIDE SEQUENCE [LARGE SCALE GENOMIC DNA]</scope>
    <source>
        <strain evidence="1 2">CBS 122670</strain>
    </source>
</reference>
<sequence>MSRARDVWKRSVVRRVVWVQLAVGAGIPFPGEPVLARWAPQGRHGFPHDNYPATTPVPSRNPESGPCQFSAKEFIVVVRSEHGVLGVVSFLASATCMRTSGQALGYQYVLSVLPSQCHVSMLTVNLSLSLKAFIGLFLCHESNATHAT</sequence>
<keyword evidence="2" id="KW-1185">Reference proteome</keyword>
<organism evidence="1 2">
    <name type="scientific">Phyllosticta citricarpa</name>
    <dbReference type="NCBI Taxonomy" id="55181"/>
    <lineage>
        <taxon>Eukaryota</taxon>
        <taxon>Fungi</taxon>
        <taxon>Dikarya</taxon>
        <taxon>Ascomycota</taxon>
        <taxon>Pezizomycotina</taxon>
        <taxon>Dothideomycetes</taxon>
        <taxon>Dothideomycetes incertae sedis</taxon>
        <taxon>Botryosphaeriales</taxon>
        <taxon>Phyllostictaceae</taxon>
        <taxon>Phyllosticta</taxon>
    </lineage>
</organism>
<proteinExistence type="predicted"/>
<comment type="caution">
    <text evidence="1">The sequence shown here is derived from an EMBL/GenBank/DDBJ whole genome shotgun (WGS) entry which is preliminary data.</text>
</comment>
<evidence type="ECO:0008006" key="3">
    <source>
        <dbReference type="Google" id="ProtNLM"/>
    </source>
</evidence>
<gene>
    <name evidence="1" type="ORF">IWX46DRAFT_353635</name>
</gene>
<accession>A0ABR1LDF0</accession>